<dbReference type="RefSeq" id="WP_290271045.1">
    <property type="nucleotide sequence ID" value="NZ_JAUFQP010000010.1"/>
</dbReference>
<comment type="similarity">
    <text evidence="2">Belongs to the SusD family.</text>
</comment>
<name>A0ABV5H4X6_9FLAO</name>
<dbReference type="InterPro" id="IPR011990">
    <property type="entry name" value="TPR-like_helical_dom_sf"/>
</dbReference>
<feature type="domain" description="SusD-like N-terminal" evidence="8">
    <location>
        <begin position="80"/>
        <end position="208"/>
    </location>
</feature>
<proteinExistence type="inferred from homology"/>
<comment type="caution">
    <text evidence="9">The sequence shown here is derived from an EMBL/GenBank/DDBJ whole genome shotgun (WGS) entry which is preliminary data.</text>
</comment>
<dbReference type="Pfam" id="PF07980">
    <property type="entry name" value="SusD_RagB"/>
    <property type="match status" value="1"/>
</dbReference>
<dbReference type="PROSITE" id="PS51257">
    <property type="entry name" value="PROKAR_LIPOPROTEIN"/>
    <property type="match status" value="1"/>
</dbReference>
<organism evidence="9 10">
    <name type="scientific">Algibacter miyuki</name>
    <dbReference type="NCBI Taxonomy" id="1306933"/>
    <lineage>
        <taxon>Bacteria</taxon>
        <taxon>Pseudomonadati</taxon>
        <taxon>Bacteroidota</taxon>
        <taxon>Flavobacteriia</taxon>
        <taxon>Flavobacteriales</taxon>
        <taxon>Flavobacteriaceae</taxon>
        <taxon>Algibacter</taxon>
    </lineage>
</organism>
<feature type="signal peptide" evidence="6">
    <location>
        <begin position="1"/>
        <end position="19"/>
    </location>
</feature>
<evidence type="ECO:0000256" key="6">
    <source>
        <dbReference type="SAM" id="SignalP"/>
    </source>
</evidence>
<keyword evidence="10" id="KW-1185">Reference proteome</keyword>
<dbReference type="InterPro" id="IPR012944">
    <property type="entry name" value="SusD_RagB_dom"/>
</dbReference>
<dbReference type="Gene3D" id="1.25.40.390">
    <property type="match status" value="1"/>
</dbReference>
<keyword evidence="4" id="KW-0472">Membrane</keyword>
<dbReference type="SUPFAM" id="SSF48452">
    <property type="entry name" value="TPR-like"/>
    <property type="match status" value="1"/>
</dbReference>
<gene>
    <name evidence="9" type="ORF">ACFFU1_18625</name>
</gene>
<dbReference type="InterPro" id="IPR033985">
    <property type="entry name" value="SusD-like_N"/>
</dbReference>
<feature type="chain" id="PRO_5045415547" evidence="6">
    <location>
        <begin position="20"/>
        <end position="505"/>
    </location>
</feature>
<dbReference type="Proteomes" id="UP001589590">
    <property type="component" value="Unassembled WGS sequence"/>
</dbReference>
<comment type="subcellular location">
    <subcellularLocation>
        <location evidence="1">Cell outer membrane</location>
    </subcellularLocation>
</comment>
<evidence type="ECO:0000256" key="5">
    <source>
        <dbReference type="ARBA" id="ARBA00023237"/>
    </source>
</evidence>
<dbReference type="Pfam" id="PF14322">
    <property type="entry name" value="SusD-like_3"/>
    <property type="match status" value="1"/>
</dbReference>
<keyword evidence="5" id="KW-0998">Cell outer membrane</keyword>
<evidence type="ECO:0000259" key="7">
    <source>
        <dbReference type="Pfam" id="PF07980"/>
    </source>
</evidence>
<evidence type="ECO:0000256" key="2">
    <source>
        <dbReference type="ARBA" id="ARBA00006275"/>
    </source>
</evidence>
<evidence type="ECO:0000313" key="10">
    <source>
        <dbReference type="Proteomes" id="UP001589590"/>
    </source>
</evidence>
<sequence length="505" mass="57432">MKKLLYISLIALIFGVSSCDDELNITPSFELNEVTGITNGVKARAAVDGVYPFIVQGSNFSGGLYSALASKAGFVRHSSGDYEMTTTQTNNSPSQQYYWLGYYEAINAANFAINGISKLGQSTISDEEKTALLAEARFLKAFAQTFVFWKFGHWWESDDDSPYGVLYRDELATVTNLQKGRLSVGESYTRIFEDIDFAIENLPSFSVKGNRYVSKEFAKVFKAKILLFRSGFNDGRNTPELSEALSLVNEILNSSIPGFEMQADLAQVYVDSWDSPENLFSGYLEQDGNLDIWMADSRYTTSLVTSGTFLSSWTLPQYITAGLRNGTDTWFKEDPRWEIATGEMAYPYNGTSSYKYWSWKKVCRLGKYWGQVASPQDNKYNTYFFRYSELYILKAELLARTGASYSEAIAPINEMRSKRTNPVFESLDPQSEQEAWDMIFKEYFLETFLENGSSFFASLRFKTAEGQLWMESLKNMTIEFNKICYPIPSEEMLVNKVIEQNPDLE</sequence>
<accession>A0ABV5H4X6</accession>
<protein>
    <submittedName>
        <fullName evidence="9">RagB/SusD family nutrient uptake outer membrane protein</fullName>
    </submittedName>
</protein>
<evidence type="ECO:0000313" key="9">
    <source>
        <dbReference type="EMBL" id="MFB9106930.1"/>
    </source>
</evidence>
<evidence type="ECO:0000259" key="8">
    <source>
        <dbReference type="Pfam" id="PF14322"/>
    </source>
</evidence>
<evidence type="ECO:0000256" key="4">
    <source>
        <dbReference type="ARBA" id="ARBA00023136"/>
    </source>
</evidence>
<feature type="domain" description="RagB/SusD" evidence="7">
    <location>
        <begin position="330"/>
        <end position="502"/>
    </location>
</feature>
<evidence type="ECO:0000256" key="3">
    <source>
        <dbReference type="ARBA" id="ARBA00022729"/>
    </source>
</evidence>
<keyword evidence="3 6" id="KW-0732">Signal</keyword>
<reference evidence="9 10" key="1">
    <citation type="submission" date="2024-09" db="EMBL/GenBank/DDBJ databases">
        <authorList>
            <person name="Sun Q."/>
            <person name="Mori K."/>
        </authorList>
    </citation>
    <scope>NUCLEOTIDE SEQUENCE [LARGE SCALE GENOMIC DNA]</scope>
    <source>
        <strain evidence="9 10">CECT 8300</strain>
    </source>
</reference>
<dbReference type="EMBL" id="JBHMFA010000035">
    <property type="protein sequence ID" value="MFB9106930.1"/>
    <property type="molecule type" value="Genomic_DNA"/>
</dbReference>
<evidence type="ECO:0000256" key="1">
    <source>
        <dbReference type="ARBA" id="ARBA00004442"/>
    </source>
</evidence>